<accession>A0ABT9S5P8</accession>
<dbReference type="SUPFAM" id="SSF53955">
    <property type="entry name" value="Lysozyme-like"/>
    <property type="match status" value="1"/>
</dbReference>
<reference evidence="4 5" key="1">
    <citation type="submission" date="2023-07" db="EMBL/GenBank/DDBJ databases">
        <title>Sorghum-associated microbial communities from plants grown in Nebraska, USA.</title>
        <authorList>
            <person name="Schachtman D."/>
        </authorList>
    </citation>
    <scope>NUCLEOTIDE SEQUENCE [LARGE SCALE GENOMIC DNA]</scope>
    <source>
        <strain evidence="4 5">DS1607</strain>
    </source>
</reference>
<proteinExistence type="predicted"/>
<dbReference type="EMBL" id="JAUSRO010000005">
    <property type="protein sequence ID" value="MDP9899683.1"/>
    <property type="molecule type" value="Genomic_DNA"/>
</dbReference>
<evidence type="ECO:0000256" key="1">
    <source>
        <dbReference type="ARBA" id="ARBA00004752"/>
    </source>
</evidence>
<name>A0ABT9S5P8_9BURK</name>
<dbReference type="PANTHER" id="PTHR32282:SF33">
    <property type="entry name" value="PEPTIDOGLYCAN GLYCOSYLTRANSFERASE"/>
    <property type="match status" value="1"/>
</dbReference>
<feature type="domain" description="Glycosyl transferase family 51" evidence="3">
    <location>
        <begin position="241"/>
        <end position="375"/>
    </location>
</feature>
<comment type="caution">
    <text evidence="4">The sequence shown here is derived from an EMBL/GenBank/DDBJ whole genome shotgun (WGS) entry which is preliminary data.</text>
</comment>
<dbReference type="InterPro" id="IPR050396">
    <property type="entry name" value="Glycosyltr_51/Transpeptidase"/>
</dbReference>
<dbReference type="InterPro" id="IPR036950">
    <property type="entry name" value="PBP_transglycosylase"/>
</dbReference>
<comment type="pathway">
    <text evidence="1">Cell wall biogenesis; peptidoglycan biosynthesis.</text>
</comment>
<evidence type="ECO:0000313" key="4">
    <source>
        <dbReference type="EMBL" id="MDP9899683.1"/>
    </source>
</evidence>
<dbReference type="PANTHER" id="PTHR32282">
    <property type="entry name" value="BINDING PROTEIN TRANSPEPTIDASE, PUTATIVE-RELATED"/>
    <property type="match status" value="1"/>
</dbReference>
<dbReference type="Pfam" id="PF00912">
    <property type="entry name" value="Transgly"/>
    <property type="match status" value="1"/>
</dbReference>
<keyword evidence="2" id="KW-0808">Transferase</keyword>
<evidence type="ECO:0000256" key="2">
    <source>
        <dbReference type="ARBA" id="ARBA00022679"/>
    </source>
</evidence>
<dbReference type="Gene3D" id="1.10.3810.10">
    <property type="entry name" value="Biosynthetic peptidoglycan transglycosylase-like"/>
    <property type="match status" value="1"/>
</dbReference>
<sequence length="418" mass="44992">MRKTLRFILLGLLALVLTAVIAVVLIVKLVLAPAAGEWSTRVELGPMATEVSVPTVLRLATSPWFAAHLAGHAVDMGHGRVVFGWRESAQALELRCAPCNVSVPAFGAQAVRVEALTATARRDGNVFAGQFQVQPQADGAEPLQAQWSGRLSQTHLQIDFDAKEAAIAQWYRALVPQLSELQRARIGGTLALRGRLTLPEASFSALQPQIAGFTVDGLGTQALLNAHTSCGPSARLTQDSWLARAVIAAEDQRYTTHPGYDLTELLAAADANQKRGKVERGGSTLTQQLAKMVMTGSDRTAERKLRELLYAVEMEQTLGKARILELYLDSAPWGSGVCGAEAAARLYFKRSARTLEPAQAVWLAAMLNKPSAAADEWKRTGTLDAARIQWVASGIRGISRSQREALLKSVAAARFAAP</sequence>
<organism evidence="4 5">
    <name type="scientific">Variovorax ginsengisoli</name>
    <dbReference type="NCBI Taxonomy" id="363844"/>
    <lineage>
        <taxon>Bacteria</taxon>
        <taxon>Pseudomonadati</taxon>
        <taxon>Pseudomonadota</taxon>
        <taxon>Betaproteobacteria</taxon>
        <taxon>Burkholderiales</taxon>
        <taxon>Comamonadaceae</taxon>
        <taxon>Variovorax</taxon>
    </lineage>
</organism>
<dbReference type="RefSeq" id="WP_307689499.1">
    <property type="nucleotide sequence ID" value="NZ_JAUSRO010000005.1"/>
</dbReference>
<gene>
    <name evidence="4" type="ORF">J2W36_001934</name>
</gene>
<evidence type="ECO:0000313" key="5">
    <source>
        <dbReference type="Proteomes" id="UP001226867"/>
    </source>
</evidence>
<dbReference type="InterPro" id="IPR001264">
    <property type="entry name" value="Glyco_trans_51"/>
</dbReference>
<evidence type="ECO:0000259" key="3">
    <source>
        <dbReference type="Pfam" id="PF00912"/>
    </source>
</evidence>
<keyword evidence="5" id="KW-1185">Reference proteome</keyword>
<dbReference type="Proteomes" id="UP001226867">
    <property type="component" value="Unassembled WGS sequence"/>
</dbReference>
<dbReference type="InterPro" id="IPR023346">
    <property type="entry name" value="Lysozyme-like_dom_sf"/>
</dbReference>
<protein>
    <recommendedName>
        <fullName evidence="3">Glycosyl transferase family 51 domain-containing protein</fullName>
    </recommendedName>
</protein>